<keyword evidence="1" id="KW-0472">Membrane</keyword>
<dbReference type="GO" id="GO:0080120">
    <property type="term" value="P:CAAX-box protein maturation"/>
    <property type="evidence" value="ECO:0007669"/>
    <property type="project" value="UniProtKB-ARBA"/>
</dbReference>
<keyword evidence="3" id="KW-0645">Protease</keyword>
<feature type="transmembrane region" description="Helical" evidence="1">
    <location>
        <begin position="54"/>
        <end position="73"/>
    </location>
</feature>
<keyword evidence="1" id="KW-1133">Transmembrane helix</keyword>
<protein>
    <submittedName>
        <fullName evidence="3">Putative metal-dependent membrane protease</fullName>
    </submittedName>
</protein>
<keyword evidence="3" id="KW-0378">Hydrolase</keyword>
<dbReference type="OrthoDB" id="8453431at2"/>
<keyword evidence="1" id="KW-0812">Transmembrane</keyword>
<dbReference type="HOGENOM" id="CLU_083314_0_0_11"/>
<evidence type="ECO:0000313" key="3">
    <source>
        <dbReference type="EMBL" id="EHR60034.1"/>
    </source>
</evidence>
<organism evidence="3 4">
    <name type="scientific">Saccharomonospora cyanea NA-134</name>
    <dbReference type="NCBI Taxonomy" id="882082"/>
    <lineage>
        <taxon>Bacteria</taxon>
        <taxon>Bacillati</taxon>
        <taxon>Actinomycetota</taxon>
        <taxon>Actinomycetes</taxon>
        <taxon>Pseudonocardiales</taxon>
        <taxon>Pseudonocardiaceae</taxon>
        <taxon>Saccharomonospora</taxon>
    </lineage>
</organism>
<dbReference type="PANTHER" id="PTHR36435">
    <property type="entry name" value="SLR1288 PROTEIN"/>
    <property type="match status" value="1"/>
</dbReference>
<dbReference type="RefSeq" id="WP_005454389.1">
    <property type="nucleotide sequence ID" value="NZ_CM001440.1"/>
</dbReference>
<evidence type="ECO:0000313" key="4">
    <source>
        <dbReference type="Proteomes" id="UP000002791"/>
    </source>
</evidence>
<dbReference type="GO" id="GO:0004175">
    <property type="term" value="F:endopeptidase activity"/>
    <property type="evidence" value="ECO:0007669"/>
    <property type="project" value="UniProtKB-ARBA"/>
</dbReference>
<proteinExistence type="predicted"/>
<accession>H5XPI7</accession>
<feature type="transmembrane region" description="Helical" evidence="1">
    <location>
        <begin position="94"/>
        <end position="119"/>
    </location>
</feature>
<dbReference type="STRING" id="882082.SaccyDRAFT_1123"/>
<feature type="domain" description="CAAX prenyl protease 2/Lysostaphin resistance protein A-like" evidence="2">
    <location>
        <begin position="141"/>
        <end position="229"/>
    </location>
</feature>
<feature type="transmembrane region" description="Helical" evidence="1">
    <location>
        <begin position="12"/>
        <end position="34"/>
    </location>
</feature>
<dbReference type="eggNOG" id="COG1266">
    <property type="taxonomic scope" value="Bacteria"/>
</dbReference>
<dbReference type="EMBL" id="CM001440">
    <property type="protein sequence ID" value="EHR60034.1"/>
    <property type="molecule type" value="Genomic_DNA"/>
</dbReference>
<dbReference type="InterPro" id="IPR003675">
    <property type="entry name" value="Rce1/LyrA-like_dom"/>
</dbReference>
<dbReference type="InterPro" id="IPR052710">
    <property type="entry name" value="CAAX_protease"/>
</dbReference>
<name>H5XPI7_9PSEU</name>
<dbReference type="Proteomes" id="UP000002791">
    <property type="component" value="Chromosome"/>
</dbReference>
<feature type="transmembrane region" description="Helical" evidence="1">
    <location>
        <begin position="139"/>
        <end position="161"/>
    </location>
</feature>
<reference evidence="3 4" key="1">
    <citation type="submission" date="2011-11" db="EMBL/GenBank/DDBJ databases">
        <title>The Noncontiguous Finished sequence of Saccharomonospora cyanea NA-134.</title>
        <authorList>
            <consortium name="US DOE Joint Genome Institute"/>
            <person name="Lucas S."/>
            <person name="Han J."/>
            <person name="Lapidus A."/>
            <person name="Cheng J.-F."/>
            <person name="Goodwin L."/>
            <person name="Pitluck S."/>
            <person name="Peters L."/>
            <person name="Ovchinnikova G."/>
            <person name="Lu M."/>
            <person name="Detter J.C."/>
            <person name="Han C."/>
            <person name="Tapia R."/>
            <person name="Land M."/>
            <person name="Hauser L."/>
            <person name="Kyrpides N."/>
            <person name="Ivanova N."/>
            <person name="Pagani I."/>
            <person name="Brambilla E.-M."/>
            <person name="Klenk H.-P."/>
            <person name="Woyke T."/>
        </authorList>
    </citation>
    <scope>NUCLEOTIDE SEQUENCE [LARGE SCALE GENOMIC DNA]</scope>
    <source>
        <strain evidence="3 4">NA-134</strain>
    </source>
</reference>
<gene>
    <name evidence="3" type="ORF">SaccyDRAFT_1123</name>
</gene>
<sequence length="239" mass="25095">MEDEGATSARDGLVLGAHWALVAFIASLGAYYVLSLLLSGLAFHGRIALSDLGPLILLAFVPNLLLGVGPVLASRRWGGGTRVDFGLRPTGRDLRVGLACGGFSLLAAYVLNLVLLQVYGDDHLSDSTTEVLRSMTSGLGWLVFAALVVVVAAPLTEELLFRGALWTGLAHHRVPPWVILVLTALIFAQVHGEPERTLALLGQGIAIGMARLITGRVSASVIAHATNNLPPALLLFGGP</sequence>
<evidence type="ECO:0000259" key="2">
    <source>
        <dbReference type="Pfam" id="PF02517"/>
    </source>
</evidence>
<dbReference type="Pfam" id="PF02517">
    <property type="entry name" value="Rce1-like"/>
    <property type="match status" value="1"/>
</dbReference>
<dbReference type="AlphaFoldDB" id="H5XPI7"/>
<dbReference type="PANTHER" id="PTHR36435:SF1">
    <property type="entry name" value="CAAX AMINO TERMINAL PROTEASE FAMILY PROTEIN"/>
    <property type="match status" value="1"/>
</dbReference>
<keyword evidence="4" id="KW-1185">Reference proteome</keyword>
<dbReference type="GO" id="GO:0006508">
    <property type="term" value="P:proteolysis"/>
    <property type="evidence" value="ECO:0007669"/>
    <property type="project" value="UniProtKB-KW"/>
</dbReference>
<evidence type="ECO:0000256" key="1">
    <source>
        <dbReference type="SAM" id="Phobius"/>
    </source>
</evidence>